<dbReference type="AlphaFoldDB" id="B9ERD7"/>
<evidence type="ECO:0000313" key="2">
    <source>
        <dbReference type="Proteomes" id="UP000001423"/>
    </source>
</evidence>
<sequence>MIISLKIQSHHYADLERLEVATTSTAMPLDSPATTTTPSAAAAAAAAAAASIAGPLQS</sequence>
<keyword evidence="2" id="KW-1185">Reference proteome</keyword>
<proteinExistence type="predicted"/>
<dbReference type="EMBL" id="BX548175">
    <property type="protein sequence ID" value="CAX31822.1"/>
    <property type="molecule type" value="Genomic_DNA"/>
</dbReference>
<accession>B9ERD7</accession>
<protein>
    <submittedName>
        <fullName evidence="1">Uncharacterized protein</fullName>
    </submittedName>
</protein>
<gene>
    <name evidence="1" type="ordered locus">PMT_2303</name>
</gene>
<name>B9ERD7_PROMM</name>
<dbReference type="KEGG" id="pmt:PMT_2303"/>
<evidence type="ECO:0000313" key="1">
    <source>
        <dbReference type="EMBL" id="CAX31822.1"/>
    </source>
</evidence>
<dbReference type="Proteomes" id="UP000001423">
    <property type="component" value="Chromosome"/>
</dbReference>
<reference evidence="1 2" key="1">
    <citation type="journal article" date="2003" name="Nature">
        <title>Genome divergence in two Prochlorococcus ecotypes reflects oceanic niche differentiation.</title>
        <authorList>
            <person name="Rocap G."/>
            <person name="Larimer F.W."/>
            <person name="Lamerdin J.E."/>
            <person name="Malfatti S."/>
            <person name="Chain P."/>
            <person name="Ahlgren N.A."/>
            <person name="Arellano A."/>
            <person name="Coleman M."/>
            <person name="Hauser L."/>
            <person name="Hess W.R."/>
            <person name="Johnson Z.I."/>
            <person name="Land M.L."/>
            <person name="Lindell D."/>
            <person name="Post A.F."/>
            <person name="Regala W."/>
            <person name="Shah M."/>
            <person name="Shaw S.L."/>
            <person name="Steglich C."/>
            <person name="Sullivan M.B."/>
            <person name="Ting C.S."/>
            <person name="Tolonen A."/>
            <person name="Webb E.A."/>
            <person name="Zinser E.R."/>
            <person name="Chisholm S.W."/>
        </authorList>
    </citation>
    <scope>NUCLEOTIDE SEQUENCE [LARGE SCALE GENOMIC DNA]</scope>
    <source>
        <strain evidence="2">MIT 9313</strain>
    </source>
</reference>
<dbReference type="HOGENOM" id="CLU_2975734_0_0_3"/>
<organism evidence="1 2">
    <name type="scientific">Prochlorococcus marinus (strain MIT 9313)</name>
    <dbReference type="NCBI Taxonomy" id="74547"/>
    <lineage>
        <taxon>Bacteria</taxon>
        <taxon>Bacillati</taxon>
        <taxon>Cyanobacteriota</taxon>
        <taxon>Cyanophyceae</taxon>
        <taxon>Synechococcales</taxon>
        <taxon>Prochlorococcaceae</taxon>
        <taxon>Prochlorococcus</taxon>
    </lineage>
</organism>